<dbReference type="HOGENOM" id="CLU_3275562_0_0_10"/>
<keyword evidence="2" id="KW-1185">Reference proteome</keyword>
<accession>K4IWN4</accession>
<name>K4IWN4_PSYTT</name>
<dbReference type="Proteomes" id="UP000008514">
    <property type="component" value="Chromosome"/>
</dbReference>
<dbReference type="EMBL" id="CP003879">
    <property type="protein sequence ID" value="AFU69880.1"/>
    <property type="molecule type" value="Genomic_DNA"/>
</dbReference>
<gene>
    <name evidence="1" type="ordered locus">P700755_003230</name>
</gene>
<evidence type="ECO:0000313" key="2">
    <source>
        <dbReference type="Proteomes" id="UP000008514"/>
    </source>
</evidence>
<sequence>MSLSQSDYFPNGLMMKLAGNEFFLNKVLFIDTENNFFGNSQ</sequence>
<proteinExistence type="predicted"/>
<dbReference type="AlphaFoldDB" id="K4IWN4"/>
<reference evidence="1" key="2">
    <citation type="submission" date="2012-09" db="EMBL/GenBank/DDBJ databases">
        <title>The complete sequence of Psychroflexus torquis an extreme psychrophile from sea-ice that is stimulated by light.</title>
        <authorList>
            <person name="Feng S."/>
            <person name="Powell S.M."/>
            <person name="Bowman J.P."/>
        </authorList>
    </citation>
    <scope>NUCLEOTIDE SEQUENCE [LARGE SCALE GENOMIC DNA]</scope>
    <source>
        <strain evidence="1">ATCC 700755</strain>
    </source>
</reference>
<organism evidence="1 2">
    <name type="scientific">Psychroflexus torquis (strain ATCC 700755 / CIP 106069 / ACAM 623)</name>
    <dbReference type="NCBI Taxonomy" id="313595"/>
    <lineage>
        <taxon>Bacteria</taxon>
        <taxon>Pseudomonadati</taxon>
        <taxon>Bacteroidota</taxon>
        <taxon>Flavobacteriia</taxon>
        <taxon>Flavobacteriales</taxon>
        <taxon>Flavobacteriaceae</taxon>
        <taxon>Psychroflexus</taxon>
    </lineage>
</organism>
<protein>
    <submittedName>
        <fullName evidence="1">Uncharacterized protein</fullName>
    </submittedName>
</protein>
<reference evidence="1" key="1">
    <citation type="submission" date="2006-03" db="EMBL/GenBank/DDBJ databases">
        <authorList>
            <person name="Bowman J."/>
            <person name="Ferriera S."/>
            <person name="Johnson J."/>
            <person name="Kravitz S."/>
            <person name="Halpern A."/>
            <person name="Remington K."/>
            <person name="Beeson K."/>
            <person name="Tran B."/>
            <person name="Rogers Y.-H."/>
            <person name="Friedman R."/>
            <person name="Venter J.C."/>
        </authorList>
    </citation>
    <scope>NUCLEOTIDE SEQUENCE [LARGE SCALE GENOMIC DNA]</scope>
    <source>
        <strain evidence="1">ATCC 700755</strain>
    </source>
</reference>
<dbReference type="eggNOG" id="ENOG5032QF3">
    <property type="taxonomic scope" value="Bacteria"/>
</dbReference>
<evidence type="ECO:0000313" key="1">
    <source>
        <dbReference type="EMBL" id="AFU69880.1"/>
    </source>
</evidence>
<dbReference type="KEGG" id="ptq:P700755_003230"/>